<dbReference type="Proteomes" id="UP000575083">
    <property type="component" value="Unassembled WGS sequence"/>
</dbReference>
<gene>
    <name evidence="2" type="ORF">HNP48_006677</name>
</gene>
<sequence length="382" mass="40258">MRFLLVLCLSVLAPWAHAANFVSLHQSALKIALPPAAGTYNYTFDNKIGFKQQYAPEGVTGCAIGYATGGCAFPGGGSLALPEFTNYQLQYKEFKVFIPAGTRSFMFSGYAPQRTEAAFALRYGAAPVREAALSAAEYANVQATEHIDTTFARLVSEPGADHLVVHDGGGTVRFVGGQLDANKGSTSQGNWLYIRQINGSPLYDVQGAIDVDMAQYAAGYAAITWTSSTYPDPVEGPSPAVGTSSTTDLQASGQASAVATVSTAVLSTAGQPLQLGITLVQAAADVAANPKISAWVAARIPAMGSTPDLWFFRKGDGTWTSQVPADTEGIAFASQVANAATLQFKPSLDFTETEMRAANVEVYFGYRAGSAAFVNKGKVWPQ</sequence>
<organism evidence="2 3">
    <name type="scientific">Acidovorax soli</name>
    <dbReference type="NCBI Taxonomy" id="592050"/>
    <lineage>
        <taxon>Bacteria</taxon>
        <taxon>Pseudomonadati</taxon>
        <taxon>Pseudomonadota</taxon>
        <taxon>Betaproteobacteria</taxon>
        <taxon>Burkholderiales</taxon>
        <taxon>Comamonadaceae</taxon>
        <taxon>Acidovorax</taxon>
    </lineage>
</organism>
<keyword evidence="1" id="KW-0732">Signal</keyword>
<evidence type="ECO:0000256" key="1">
    <source>
        <dbReference type="SAM" id="SignalP"/>
    </source>
</evidence>
<evidence type="ECO:0000313" key="3">
    <source>
        <dbReference type="Proteomes" id="UP000575083"/>
    </source>
</evidence>
<feature type="signal peptide" evidence="1">
    <location>
        <begin position="1"/>
        <end position="18"/>
    </location>
</feature>
<comment type="caution">
    <text evidence="2">The sequence shown here is derived from an EMBL/GenBank/DDBJ whole genome shotgun (WGS) entry which is preliminary data.</text>
</comment>
<dbReference type="EMBL" id="JACHLK010000025">
    <property type="protein sequence ID" value="MBB6563951.1"/>
    <property type="molecule type" value="Genomic_DNA"/>
</dbReference>
<proteinExistence type="predicted"/>
<keyword evidence="3" id="KW-1185">Reference proteome</keyword>
<name>A0A7X0PLC5_9BURK</name>
<feature type="chain" id="PRO_5031272677" evidence="1">
    <location>
        <begin position="19"/>
        <end position="382"/>
    </location>
</feature>
<reference evidence="2 3" key="1">
    <citation type="submission" date="2020-08" db="EMBL/GenBank/DDBJ databases">
        <title>Functional genomics of gut bacteria from endangered species of beetles.</title>
        <authorList>
            <person name="Carlos-Shanley C."/>
        </authorList>
    </citation>
    <scope>NUCLEOTIDE SEQUENCE [LARGE SCALE GENOMIC DNA]</scope>
    <source>
        <strain evidence="2 3">S00198</strain>
    </source>
</reference>
<accession>A0A7X0PLC5</accession>
<evidence type="ECO:0000313" key="2">
    <source>
        <dbReference type="EMBL" id="MBB6563951.1"/>
    </source>
</evidence>
<protein>
    <submittedName>
        <fullName evidence="2">Uncharacterized protein</fullName>
    </submittedName>
</protein>
<dbReference type="RefSeq" id="WP_184865470.1">
    <property type="nucleotide sequence ID" value="NZ_JACHLK010000025.1"/>
</dbReference>
<dbReference type="AlphaFoldDB" id="A0A7X0PLC5"/>